<dbReference type="InterPro" id="IPR022517">
    <property type="entry name" value="Asp_decarboxylase_pyridox"/>
</dbReference>
<evidence type="ECO:0000256" key="3">
    <source>
        <dbReference type="ARBA" id="ARBA00022793"/>
    </source>
</evidence>
<organism evidence="8 9">
    <name type="scientific">Planctomyces bekefii</name>
    <dbReference type="NCBI Taxonomy" id="1653850"/>
    <lineage>
        <taxon>Bacteria</taxon>
        <taxon>Pseudomonadati</taxon>
        <taxon>Planctomycetota</taxon>
        <taxon>Planctomycetia</taxon>
        <taxon>Planctomycetales</taxon>
        <taxon>Planctomycetaceae</taxon>
        <taxon>Planctomyces</taxon>
    </lineage>
</organism>
<comment type="cofactor">
    <cofactor evidence="1 6 7">
        <name>pyridoxal 5'-phosphate</name>
        <dbReference type="ChEBI" id="CHEBI:597326"/>
    </cofactor>
</comment>
<accession>A0A5C6MGL3</accession>
<dbReference type="InterPro" id="IPR002129">
    <property type="entry name" value="PyrdxlP-dep_de-COase"/>
</dbReference>
<gene>
    <name evidence="8" type="ORF">E3A20_03840</name>
</gene>
<dbReference type="GO" id="GO:0016831">
    <property type="term" value="F:carboxy-lyase activity"/>
    <property type="evidence" value="ECO:0007669"/>
    <property type="project" value="UniProtKB-KW"/>
</dbReference>
<dbReference type="InterPro" id="IPR015422">
    <property type="entry name" value="PyrdxlP-dep_Trfase_small"/>
</dbReference>
<reference evidence="8 9" key="1">
    <citation type="submission" date="2019-08" db="EMBL/GenBank/DDBJ databases">
        <title>100 year-old enigma solved: identification of Planctomyces bekefii, the type genus and species of the phylum Planctomycetes.</title>
        <authorList>
            <person name="Svetlana D.N."/>
            <person name="Overmann J."/>
        </authorList>
    </citation>
    <scope>NUCLEOTIDE SEQUENCE [LARGE SCALE GENOMIC DNA]</scope>
    <source>
        <strain evidence="8">Phe10_nw2017</strain>
    </source>
</reference>
<dbReference type="InterPro" id="IPR015421">
    <property type="entry name" value="PyrdxlP-dep_Trfase_major"/>
</dbReference>
<keyword evidence="5 7" id="KW-0456">Lyase</keyword>
<sequence>MTNQRIPKRAEATLETMRKVFTLPEGDGSTLARLEREISENLLGFLRNHFASGDIAPANLEVDFKTSTIPEDPVFVSEQVDYLLSKVVSQSVHTASPSFIGHMTSAMPYFMVPLAKIMIPLNQNVVKIETSKAFTPLERQVIGMLHRLIYGGSDAFYDQWTQSSQHSLGVFCSGGTIANITGLWVARNRLLGPRGDFPGVADEGLGPALRHYGYDGLAVLVSKRGHYSLSKAANLLGLGRKELIAVPLSSSHKIDTKALRRELDQLKKRRIAPIAIVGIAGTTETGNVNPLDELANIAQDYQTAFHVDAAWGGPTLFSERYKGLLKGIERADSVVIDAHKQLYVPIGAGMVLFKNVEALSAVEHHANYIIRPGSRDIGKHTLEGSRPGMAMLVHSALRIIGRRGYEILIDLGIGKAGQFAKMIKASPCFEVITEPELNLLTYRYVPESVKAALMTATPETQIAINDVLSALTESIQKTQRQRGKTFVSRTRLEAQAYASQTVSVFRVVLANPLTTRQILSDILEEQRQDGEKLYVEEGMKATIEEILKTAARK</sequence>
<dbReference type="SUPFAM" id="SSF53383">
    <property type="entry name" value="PLP-dependent transferases"/>
    <property type="match status" value="1"/>
</dbReference>
<dbReference type="Gene3D" id="3.40.640.10">
    <property type="entry name" value="Type I PLP-dependent aspartate aminotransferase-like (Major domain)"/>
    <property type="match status" value="1"/>
</dbReference>
<dbReference type="NCBIfam" id="TIGR03799">
    <property type="entry name" value="NOD_PanD_pyr"/>
    <property type="match status" value="1"/>
</dbReference>
<dbReference type="GO" id="GO:0005737">
    <property type="term" value="C:cytoplasm"/>
    <property type="evidence" value="ECO:0007669"/>
    <property type="project" value="TreeGrafter"/>
</dbReference>
<evidence type="ECO:0000256" key="7">
    <source>
        <dbReference type="RuleBase" id="RU000382"/>
    </source>
</evidence>
<dbReference type="Proteomes" id="UP000321083">
    <property type="component" value="Unassembled WGS sequence"/>
</dbReference>
<dbReference type="Gene3D" id="3.90.1150.10">
    <property type="entry name" value="Aspartate Aminotransferase, domain 1"/>
    <property type="match status" value="1"/>
</dbReference>
<evidence type="ECO:0000313" key="8">
    <source>
        <dbReference type="EMBL" id="TWW12114.1"/>
    </source>
</evidence>
<evidence type="ECO:0000256" key="2">
    <source>
        <dbReference type="ARBA" id="ARBA00009533"/>
    </source>
</evidence>
<keyword evidence="9" id="KW-1185">Reference proteome</keyword>
<dbReference type="EMBL" id="SRHE01000043">
    <property type="protein sequence ID" value="TWW12114.1"/>
    <property type="molecule type" value="Genomic_DNA"/>
</dbReference>
<protein>
    <submittedName>
        <fullName evidence="8">Glutamate decarboxylase</fullName>
    </submittedName>
</protein>
<evidence type="ECO:0000256" key="5">
    <source>
        <dbReference type="ARBA" id="ARBA00023239"/>
    </source>
</evidence>
<comment type="caution">
    <text evidence="8">The sequence shown here is derived from an EMBL/GenBank/DDBJ whole genome shotgun (WGS) entry which is preliminary data.</text>
</comment>
<name>A0A5C6MGL3_9PLAN</name>
<feature type="modified residue" description="N6-(pyridoxal phosphate)lysine" evidence="6">
    <location>
        <position position="340"/>
    </location>
</feature>
<dbReference type="PANTHER" id="PTHR45677">
    <property type="entry name" value="GLUTAMATE DECARBOXYLASE-RELATED"/>
    <property type="match status" value="1"/>
</dbReference>
<reference evidence="8 9" key="2">
    <citation type="submission" date="2019-08" db="EMBL/GenBank/DDBJ databases">
        <authorList>
            <person name="Henke P."/>
        </authorList>
    </citation>
    <scope>NUCLEOTIDE SEQUENCE [LARGE SCALE GENOMIC DNA]</scope>
    <source>
        <strain evidence="8">Phe10_nw2017</strain>
    </source>
</reference>
<dbReference type="InterPro" id="IPR015424">
    <property type="entry name" value="PyrdxlP-dep_Trfase"/>
</dbReference>
<comment type="similarity">
    <text evidence="2 7">Belongs to the group II decarboxylase family.</text>
</comment>
<dbReference type="AlphaFoldDB" id="A0A5C6MGL3"/>
<proteinExistence type="inferred from homology"/>
<dbReference type="PANTHER" id="PTHR45677:SF8">
    <property type="entry name" value="CYSTEINE SULFINIC ACID DECARBOXYLASE"/>
    <property type="match status" value="1"/>
</dbReference>
<evidence type="ECO:0000256" key="4">
    <source>
        <dbReference type="ARBA" id="ARBA00022898"/>
    </source>
</evidence>
<evidence type="ECO:0000256" key="6">
    <source>
        <dbReference type="PIRSR" id="PIRSR602129-50"/>
    </source>
</evidence>
<dbReference type="GO" id="GO:0019752">
    <property type="term" value="P:carboxylic acid metabolic process"/>
    <property type="evidence" value="ECO:0007669"/>
    <property type="project" value="InterPro"/>
</dbReference>
<evidence type="ECO:0000256" key="1">
    <source>
        <dbReference type="ARBA" id="ARBA00001933"/>
    </source>
</evidence>
<evidence type="ECO:0000313" key="9">
    <source>
        <dbReference type="Proteomes" id="UP000321083"/>
    </source>
</evidence>
<keyword evidence="4 6" id="KW-0663">Pyridoxal phosphate</keyword>
<dbReference type="Pfam" id="PF00282">
    <property type="entry name" value="Pyridoxal_deC"/>
    <property type="match status" value="1"/>
</dbReference>
<dbReference type="GO" id="GO:0030170">
    <property type="term" value="F:pyridoxal phosphate binding"/>
    <property type="evidence" value="ECO:0007669"/>
    <property type="project" value="InterPro"/>
</dbReference>
<keyword evidence="3" id="KW-0210">Decarboxylase</keyword>